<dbReference type="VEuPathDB" id="VectorBase:BGLAX_041544"/>
<evidence type="ECO:0000313" key="3">
    <source>
        <dbReference type="Proteomes" id="UP000076420"/>
    </source>
</evidence>
<feature type="transmembrane region" description="Helical" evidence="1">
    <location>
        <begin position="526"/>
        <end position="552"/>
    </location>
</feature>
<keyword evidence="1" id="KW-1133">Transmembrane helix</keyword>
<dbReference type="AlphaFoldDB" id="A0A2C9M2I3"/>
<dbReference type="VEuPathDB" id="VectorBase:BGLB037793"/>
<dbReference type="KEGG" id="bgt:106051777"/>
<gene>
    <name evidence="2" type="primary">106051777</name>
</gene>
<proteinExistence type="predicted"/>
<protein>
    <submittedName>
        <fullName evidence="2">Uncharacterized protein</fullName>
    </submittedName>
</protein>
<sequence>MTDGFADHWTTNKYRDSREDVASQLHGHKFRGHGCTLFYDCIEPSDDVISADTSQLWAGLYVVVDDSGDAFNEPADFGSKTYVTDDFSYGDIPLVAQSPKSNVFLHDSESLVEQHNRLDESMHTKCSIDCLNVDITLSEIQPCKKRETSEIEKQGGSLSLDSHQEHQRHKHIGTAINSRHSSRHRHIGTAINSRHSSRHRHIGTAVNSRHSSRHRHIGTAINSRHSSRHRHIDTAINSRHSSRHRHIGTAINSRHFSRHRHIGTAINSRHSSRHRHINTTVRSRHCVDFNSLKRYHLFSPHSGKRKFGVRRSHYVKSKLRTKNNVLFTDSTCSELCSDHSLHEKLTAERTLRSSFSETNVVTRCYVWNEPSRTSCARVWCNSVPENEVITNSENAHHLQCEYDKTNLHFTTKANYLIGCHPRSQENNQMSRELILNDSNINKEISTLIGNLNRELQVMSSNVHRSELDGRLHLENPISLTNDTGLNWNSNAEEHLRHEEDDEYLESRLTDPILTSKLQKIREDREGLMFVVNLLLTWNIIQLLVLFATLFYACICICSFRKVFDCGELCLLKPKQQPKSAKKRWWST</sequence>
<evidence type="ECO:0000256" key="1">
    <source>
        <dbReference type="SAM" id="Phobius"/>
    </source>
</evidence>
<evidence type="ECO:0000313" key="2">
    <source>
        <dbReference type="EnsemblMetazoa" id="BGLB037793-PC"/>
    </source>
</evidence>
<dbReference type="Proteomes" id="UP000076420">
    <property type="component" value="Unassembled WGS sequence"/>
</dbReference>
<accession>A0A2C9M2I3</accession>
<keyword evidence="1" id="KW-0472">Membrane</keyword>
<dbReference type="STRING" id="6526.A0A2C9M2I3"/>
<reference evidence="2" key="1">
    <citation type="submission" date="2020-05" db="UniProtKB">
        <authorList>
            <consortium name="EnsemblMetazoa"/>
        </authorList>
    </citation>
    <scope>IDENTIFICATION</scope>
    <source>
        <strain evidence="2">BB02</strain>
    </source>
</reference>
<dbReference type="OrthoDB" id="10328570at2759"/>
<organism evidence="2 3">
    <name type="scientific">Biomphalaria glabrata</name>
    <name type="common">Bloodfluke planorb</name>
    <name type="synonym">Freshwater snail</name>
    <dbReference type="NCBI Taxonomy" id="6526"/>
    <lineage>
        <taxon>Eukaryota</taxon>
        <taxon>Metazoa</taxon>
        <taxon>Spiralia</taxon>
        <taxon>Lophotrochozoa</taxon>
        <taxon>Mollusca</taxon>
        <taxon>Gastropoda</taxon>
        <taxon>Heterobranchia</taxon>
        <taxon>Euthyneura</taxon>
        <taxon>Panpulmonata</taxon>
        <taxon>Hygrophila</taxon>
        <taxon>Lymnaeoidea</taxon>
        <taxon>Planorbidae</taxon>
        <taxon>Biomphalaria</taxon>
    </lineage>
</organism>
<dbReference type="EnsemblMetazoa" id="BGLB037793-RC">
    <property type="protein sequence ID" value="BGLB037793-PC"/>
    <property type="gene ID" value="BGLB037793"/>
</dbReference>
<name>A0A2C9M2I3_BIOGL</name>
<keyword evidence="1" id="KW-0812">Transmembrane</keyword>